<proteinExistence type="predicted"/>
<name>H6X405_9CAUD</name>
<evidence type="ECO:0000313" key="2">
    <source>
        <dbReference type="Proteomes" id="UP000007524"/>
    </source>
</evidence>
<dbReference type="GeneID" id="14012786"/>
<evidence type="ECO:0000313" key="1">
    <source>
        <dbReference type="EMBL" id="AFA44471.1"/>
    </source>
</evidence>
<dbReference type="RefSeq" id="YP_007007353.1">
    <property type="nucleotide sequence ID" value="NC_019526.1"/>
</dbReference>
<dbReference type="EMBL" id="JQ513383">
    <property type="protein sequence ID" value="AFA44471.1"/>
    <property type="molecule type" value="Genomic_DNA"/>
</dbReference>
<gene>
    <name evidence="1" type="ORF">RaK2_00198</name>
</gene>
<accession>H6X405</accession>
<protein>
    <submittedName>
        <fullName evidence="1">Uncharacterized protein</fullName>
    </submittedName>
</protein>
<dbReference type="Proteomes" id="UP000007524">
    <property type="component" value="Segment"/>
</dbReference>
<sequence>MNGPTVLKILRKFKHPILVGRWKSLKENKNTDDQKNINYRWYWDYSKDYGDSLCVKIKFNNYNKWSRDKKYVYSYDIHLSKEHVFIFHRSYNKFSTKHYVLFSINELYEDLESVLFQQSLLTSTGMVSTQEIEVLKELKDIYFT</sequence>
<reference evidence="1 2" key="1">
    <citation type="journal article" date="2012" name="J. Virol.">
        <title>Genome of Klebsiella sp.-Infecting Bacteriophage vB_KleM_RaK2.</title>
        <authorList>
            <person name="Simoliunas E."/>
            <person name="Kaliniene L."/>
            <person name="Truncaite L."/>
            <person name="Klausa V."/>
            <person name="Zajanckauskaite A."/>
            <person name="Meskys R."/>
        </authorList>
    </citation>
    <scope>NUCLEOTIDE SEQUENCE [LARGE SCALE GENOMIC DNA]</scope>
</reference>
<keyword evidence="2" id="KW-1185">Reference proteome</keyword>
<organism evidence="1 2">
    <name type="scientific">Klebsiella phage vB_KleM_RaK2</name>
    <dbReference type="NCBI Taxonomy" id="1147094"/>
    <lineage>
        <taxon>Viruses</taxon>
        <taxon>Duplodnaviria</taxon>
        <taxon>Heunggongvirae</taxon>
        <taxon>Uroviricota</taxon>
        <taxon>Caudoviricetes</taxon>
        <taxon>Alcyoneusvirus</taxon>
        <taxon>Alcyoneusvirus RaK2</taxon>
    </lineage>
</organism>
<dbReference type="KEGG" id="vg:14012786"/>